<dbReference type="KEGG" id="smf:Smon_1250"/>
<dbReference type="Proteomes" id="UP000002072">
    <property type="component" value="Chromosome"/>
</dbReference>
<dbReference type="HOGENOM" id="CLU_1453659_0_0_0"/>
<dbReference type="EMBL" id="CP001779">
    <property type="protein sequence ID" value="ACZ01703.1"/>
    <property type="molecule type" value="Genomic_DNA"/>
</dbReference>
<organism evidence="1 2">
    <name type="scientific">Streptobacillus moniliformis (strain ATCC 14647 / DSM 12112 / NCTC 10651 / 9901)</name>
    <dbReference type="NCBI Taxonomy" id="519441"/>
    <lineage>
        <taxon>Bacteria</taxon>
        <taxon>Fusobacteriati</taxon>
        <taxon>Fusobacteriota</taxon>
        <taxon>Fusobacteriia</taxon>
        <taxon>Fusobacteriales</taxon>
        <taxon>Leptotrichiaceae</taxon>
        <taxon>Streptobacillus</taxon>
    </lineage>
</organism>
<evidence type="ECO:0000313" key="1">
    <source>
        <dbReference type="EMBL" id="ACZ01703.1"/>
    </source>
</evidence>
<dbReference type="AlphaFoldDB" id="D1AVE3"/>
<keyword evidence="2" id="KW-1185">Reference proteome</keyword>
<dbReference type="STRING" id="519441.Smon_1250"/>
<dbReference type="OrthoDB" id="95560at2"/>
<sequence>MKKYIILGLLSNIIAISNTEVTILAQGGLSGFQAHNINSNSILNAGIHVSLGKVMKLKKGKLNVILGTGLEGGINKMVIFNKNNTKMAQTSDTTTTKVDYQKEIMKFHPYISPFIFAELAGEVKENIKLYTGASIGTFHYIIGNESITKFSIKAKFGTTFKGNFTSEISVGYPQYITMGLGSKFSF</sequence>
<name>D1AVE3_STRM9</name>
<dbReference type="GeneID" id="29673810"/>
<evidence type="ECO:0000313" key="2">
    <source>
        <dbReference type="Proteomes" id="UP000002072"/>
    </source>
</evidence>
<accession>D1AVE3</accession>
<protein>
    <recommendedName>
        <fullName evidence="3">Outer membrane protein beta-barrel domain-containing protein</fullName>
    </recommendedName>
</protein>
<reference evidence="1 2" key="1">
    <citation type="journal article" date="2009" name="Stand. Genomic Sci.">
        <title>Complete genome sequence of Streptobacillus moniliformis type strain (9901T).</title>
        <authorList>
            <person name="Nolan M."/>
            <person name="Gronow S."/>
            <person name="Lapidus A."/>
            <person name="Ivanova N."/>
            <person name="Copeland A."/>
            <person name="Lucas S."/>
            <person name="Del Rio T.G."/>
            <person name="Chen F."/>
            <person name="Tice H."/>
            <person name="Pitluck S."/>
            <person name="Cheng J.F."/>
            <person name="Sims D."/>
            <person name="Meincke L."/>
            <person name="Bruce D."/>
            <person name="Goodwin L."/>
            <person name="Brettin T."/>
            <person name="Han C."/>
            <person name="Detter J.C."/>
            <person name="Ovchinikova G."/>
            <person name="Pati A."/>
            <person name="Mavromatis K."/>
            <person name="Mikhailova N."/>
            <person name="Chen A."/>
            <person name="Palaniappan K."/>
            <person name="Land M."/>
            <person name="Hauser L."/>
            <person name="Chang Y.J."/>
            <person name="Jeffries C.D."/>
            <person name="Rohde M."/>
            <person name="Sproer C."/>
            <person name="Goker M."/>
            <person name="Bristow J."/>
            <person name="Eisen J.A."/>
            <person name="Markowitz V."/>
            <person name="Hugenholtz P."/>
            <person name="Kyrpides N.C."/>
            <person name="Klenk H.P."/>
            <person name="Chain P."/>
        </authorList>
    </citation>
    <scope>NUCLEOTIDE SEQUENCE [LARGE SCALE GENOMIC DNA]</scope>
    <source>
        <strain evidence="2">ATCC 14647 / DSM 12112 / NCTC 10651 / 9901</strain>
    </source>
</reference>
<gene>
    <name evidence="1" type="ordered locus">Smon_1250</name>
</gene>
<evidence type="ECO:0008006" key="3">
    <source>
        <dbReference type="Google" id="ProtNLM"/>
    </source>
</evidence>
<proteinExistence type="predicted"/>
<dbReference type="RefSeq" id="WP_012859249.1">
    <property type="nucleotide sequence ID" value="NC_013515.1"/>
</dbReference>